<sequence length="290" mass="33492">MKLNSKILLFYLQRLIKSYSTREVLSKAEARFIGKVDIKGKSILFNGDEKEYTNKFLEDGYVEFFPSIDKKIIDQIINETTHLSLFDPYEKSYGEFTLIDLKPNTHVANFHRLDLVKNKKILEIANDPGILRIVQEFLGATPTISNVNMWWSIAGKSKAEHAQLFHRDVDDLKFCKLFVYLTDVGPNDGPHTYVKGSSSTNKLTKIRRYQDQEVVDAFGSENVIDFCRPKGSFFLVDTYGFHKGTLPVDNNRLLLQIQYSLNPIGIENYTPVDMLKENNYNKYINRLIIN</sequence>
<dbReference type="EMBL" id="WHLY01000002">
    <property type="protein sequence ID" value="MPR35413.1"/>
    <property type="molecule type" value="Genomic_DNA"/>
</dbReference>
<dbReference type="AlphaFoldDB" id="A0A7C9FZ31"/>
<reference evidence="1 2" key="1">
    <citation type="submission" date="2019-10" db="EMBL/GenBank/DDBJ databases">
        <title>Draft Genome Sequence of Cytophagaceae sp. SJW1-29.</title>
        <authorList>
            <person name="Choi A."/>
        </authorList>
    </citation>
    <scope>NUCLEOTIDE SEQUENCE [LARGE SCALE GENOMIC DNA]</scope>
    <source>
        <strain evidence="1 2">SJW1-29</strain>
    </source>
</reference>
<dbReference type="Gene3D" id="2.60.120.620">
    <property type="entry name" value="q2cbj1_9rhob like domain"/>
    <property type="match status" value="1"/>
</dbReference>
<dbReference type="Proteomes" id="UP000479293">
    <property type="component" value="Unassembled WGS sequence"/>
</dbReference>
<keyword evidence="2" id="KW-1185">Reference proteome</keyword>
<comment type="caution">
    <text evidence="1">The sequence shown here is derived from an EMBL/GenBank/DDBJ whole genome shotgun (WGS) entry which is preliminary data.</text>
</comment>
<protein>
    <recommendedName>
        <fullName evidence="3">Phytanoyl-CoA dioxygenase</fullName>
    </recommendedName>
</protein>
<accession>A0A7C9FZ31</accession>
<evidence type="ECO:0000313" key="1">
    <source>
        <dbReference type="EMBL" id="MPR35413.1"/>
    </source>
</evidence>
<proteinExistence type="predicted"/>
<organism evidence="1 2">
    <name type="scientific">Salmonirosea aquatica</name>
    <dbReference type="NCBI Taxonomy" id="2654236"/>
    <lineage>
        <taxon>Bacteria</taxon>
        <taxon>Pseudomonadati</taxon>
        <taxon>Bacteroidota</taxon>
        <taxon>Cytophagia</taxon>
        <taxon>Cytophagales</taxon>
        <taxon>Spirosomataceae</taxon>
        <taxon>Salmonirosea</taxon>
    </lineage>
</organism>
<name>A0A7C9FZ31_9BACT</name>
<dbReference type="RefSeq" id="WP_152762440.1">
    <property type="nucleotide sequence ID" value="NZ_WHLY01000002.1"/>
</dbReference>
<gene>
    <name evidence="1" type="ORF">GBK04_19165</name>
</gene>
<dbReference type="SUPFAM" id="SSF51197">
    <property type="entry name" value="Clavaminate synthase-like"/>
    <property type="match status" value="1"/>
</dbReference>
<evidence type="ECO:0008006" key="3">
    <source>
        <dbReference type="Google" id="ProtNLM"/>
    </source>
</evidence>
<evidence type="ECO:0000313" key="2">
    <source>
        <dbReference type="Proteomes" id="UP000479293"/>
    </source>
</evidence>